<organism evidence="11 12">
    <name type="scientific">Rhizoctonia solani</name>
    <dbReference type="NCBI Taxonomy" id="456999"/>
    <lineage>
        <taxon>Eukaryota</taxon>
        <taxon>Fungi</taxon>
        <taxon>Dikarya</taxon>
        <taxon>Basidiomycota</taxon>
        <taxon>Agaricomycotina</taxon>
        <taxon>Agaricomycetes</taxon>
        <taxon>Cantharellales</taxon>
        <taxon>Ceratobasidiaceae</taxon>
        <taxon>Rhizoctonia</taxon>
    </lineage>
</organism>
<evidence type="ECO:0000313" key="12">
    <source>
        <dbReference type="Proteomes" id="UP000650582"/>
    </source>
</evidence>
<evidence type="ECO:0000256" key="5">
    <source>
        <dbReference type="ARBA" id="ARBA00022525"/>
    </source>
</evidence>
<dbReference type="SUPFAM" id="SSF51445">
    <property type="entry name" value="(Trans)glycosidases"/>
    <property type="match status" value="1"/>
</dbReference>
<feature type="region of interest" description="Disordered" evidence="10">
    <location>
        <begin position="64"/>
        <end position="91"/>
    </location>
</feature>
<reference evidence="11" key="1">
    <citation type="submission" date="2020-09" db="EMBL/GenBank/DDBJ databases">
        <title>Comparative genome analyses of four rice-infecting Rhizoctonia solani isolates reveal extensive enrichment of homogalacturonan modification genes.</title>
        <authorList>
            <person name="Lee D.-Y."/>
            <person name="Jeon J."/>
            <person name="Kim K.-T."/>
            <person name="Cheong K."/>
            <person name="Song H."/>
            <person name="Choi G."/>
            <person name="Ko J."/>
            <person name="Opiyo S.O."/>
            <person name="Zuo S."/>
            <person name="Madhav S."/>
            <person name="Lee Y.-H."/>
            <person name="Wang G.-L."/>
        </authorList>
    </citation>
    <scope>NUCLEOTIDE SEQUENCE</scope>
    <source>
        <strain evidence="11">AG1-IA YN-7</strain>
    </source>
</reference>
<evidence type="ECO:0000256" key="1">
    <source>
        <dbReference type="ARBA" id="ARBA00000448"/>
    </source>
</evidence>
<dbReference type="AlphaFoldDB" id="A0A8H7H184"/>
<dbReference type="Proteomes" id="UP000650582">
    <property type="component" value="Unassembled WGS sequence"/>
</dbReference>
<keyword evidence="7" id="KW-0378">Hydrolase</keyword>
<dbReference type="EC" id="3.2.1.21" evidence="4"/>
<dbReference type="PANTHER" id="PTHR42715">
    <property type="entry name" value="BETA-GLUCOSIDASE"/>
    <property type="match status" value="1"/>
</dbReference>
<comment type="function">
    <text evidence="9">Beta-glucosidases are one of a number of cellulolytic enzymes involved in the degradation of cellulosic biomass. Catalyzes the last step releasing glucose from the inhibitory cellobiose.</text>
</comment>
<dbReference type="Gene3D" id="3.20.20.300">
    <property type="entry name" value="Glycoside hydrolase, family 3, N-terminal domain"/>
    <property type="match status" value="1"/>
</dbReference>
<dbReference type="InterPro" id="IPR050288">
    <property type="entry name" value="Cellulose_deg_GH3"/>
</dbReference>
<evidence type="ECO:0000256" key="9">
    <source>
        <dbReference type="ARBA" id="ARBA00024983"/>
    </source>
</evidence>
<dbReference type="GO" id="GO:0008422">
    <property type="term" value="F:beta-glucosidase activity"/>
    <property type="evidence" value="ECO:0007669"/>
    <property type="project" value="UniProtKB-EC"/>
</dbReference>
<evidence type="ECO:0000256" key="8">
    <source>
        <dbReference type="ARBA" id="ARBA00023295"/>
    </source>
</evidence>
<name>A0A8H7H184_9AGAM</name>
<dbReference type="GO" id="GO:0005576">
    <property type="term" value="C:extracellular region"/>
    <property type="evidence" value="ECO:0007669"/>
    <property type="project" value="UniProtKB-SubCell"/>
</dbReference>
<keyword evidence="5" id="KW-0964">Secreted</keyword>
<sequence length="169" mass="18191">MPNRMSSRWSDLTASSQSGAEYVCLAPPSLVGFYHQAAISQAAAGHALCPFDIDPKARAWLGKSKGERQGESVGIGQTAPRLDQSGLRRPRPGTIMPCDVAPRRWLAASPVHAGCLQNRPLGIRFADQVTAFPASMNGGATWDRDMIRCRGEAMARELKRKGVHVALGP</sequence>
<evidence type="ECO:0000256" key="7">
    <source>
        <dbReference type="ARBA" id="ARBA00022801"/>
    </source>
</evidence>
<dbReference type="InterPro" id="IPR036962">
    <property type="entry name" value="Glyco_hydro_3_N_sf"/>
</dbReference>
<evidence type="ECO:0000256" key="2">
    <source>
        <dbReference type="ARBA" id="ARBA00004613"/>
    </source>
</evidence>
<proteinExistence type="inferred from homology"/>
<comment type="catalytic activity">
    <reaction evidence="1">
        <text>Hydrolysis of terminal, non-reducing beta-D-glucosyl residues with release of beta-D-glucose.</text>
        <dbReference type="EC" id="3.2.1.21"/>
    </reaction>
</comment>
<dbReference type="PANTHER" id="PTHR42715:SF12">
    <property type="entry name" value="BETA-GLUCOSIDASE G-RELATED"/>
    <property type="match status" value="1"/>
</dbReference>
<keyword evidence="8" id="KW-0326">Glycosidase</keyword>
<protein>
    <recommendedName>
        <fullName evidence="4">beta-glucosidase</fullName>
        <ecNumber evidence="4">3.2.1.21</ecNumber>
    </recommendedName>
</protein>
<comment type="subcellular location">
    <subcellularLocation>
        <location evidence="2">Secreted</location>
    </subcellularLocation>
</comment>
<evidence type="ECO:0000256" key="4">
    <source>
        <dbReference type="ARBA" id="ARBA00012744"/>
    </source>
</evidence>
<dbReference type="EMBL" id="JACYCC010000179">
    <property type="protein sequence ID" value="KAF8672891.1"/>
    <property type="molecule type" value="Genomic_DNA"/>
</dbReference>
<comment type="similarity">
    <text evidence="3">Belongs to the glycosyl hydrolase 3 family.</text>
</comment>
<evidence type="ECO:0000256" key="10">
    <source>
        <dbReference type="SAM" id="MobiDB-lite"/>
    </source>
</evidence>
<evidence type="ECO:0000313" key="11">
    <source>
        <dbReference type="EMBL" id="KAF8672891.1"/>
    </source>
</evidence>
<accession>A0A8H7H184</accession>
<evidence type="ECO:0000256" key="6">
    <source>
        <dbReference type="ARBA" id="ARBA00022729"/>
    </source>
</evidence>
<gene>
    <name evidence="11" type="ORF">RHS04_07742</name>
</gene>
<dbReference type="InterPro" id="IPR017853">
    <property type="entry name" value="GH"/>
</dbReference>
<comment type="caution">
    <text evidence="11">The sequence shown here is derived from an EMBL/GenBank/DDBJ whole genome shotgun (WGS) entry which is preliminary data.</text>
</comment>
<evidence type="ECO:0000256" key="3">
    <source>
        <dbReference type="ARBA" id="ARBA00005336"/>
    </source>
</evidence>
<dbReference type="GO" id="GO:0009251">
    <property type="term" value="P:glucan catabolic process"/>
    <property type="evidence" value="ECO:0007669"/>
    <property type="project" value="TreeGrafter"/>
</dbReference>
<keyword evidence="6" id="KW-0732">Signal</keyword>